<sequence>MSSRLLQEFKKLQRDETSVVDEVCLFPHDNVCCWRMKMRDFVEDTSDAQLLREDLAELKRRFGGDGKIHMELNFSSRYPVEPPMIRVVSPRMLQYTGNVTIGGAVCSEFLLAGGKYDPDFEISEIMRMVRLNMLTAPKVVVTTQFGPGGRAGPLRVDLNGRDHLGSPLREYSRTSAESSLRRAIAHHQENGW</sequence>
<gene>
    <name evidence="2" type="ORF">Bathy05g01270</name>
</gene>
<reference evidence="2 3" key="1">
    <citation type="submission" date="2011-10" db="EMBL/GenBank/DDBJ databases">
        <authorList>
            <person name="Genoscope - CEA"/>
        </authorList>
    </citation>
    <scope>NUCLEOTIDE SEQUENCE [LARGE SCALE GENOMIC DNA]</scope>
    <source>
        <strain evidence="2 3">RCC 1105</strain>
    </source>
</reference>
<proteinExistence type="predicted"/>
<dbReference type="STRING" id="41875.K8F4X1"/>
<organism evidence="2 3">
    <name type="scientific">Bathycoccus prasinos</name>
    <dbReference type="NCBI Taxonomy" id="41875"/>
    <lineage>
        <taxon>Eukaryota</taxon>
        <taxon>Viridiplantae</taxon>
        <taxon>Chlorophyta</taxon>
        <taxon>Mamiellophyceae</taxon>
        <taxon>Mamiellales</taxon>
        <taxon>Bathycoccaceae</taxon>
        <taxon>Bathycoccus</taxon>
    </lineage>
</organism>
<dbReference type="RefSeq" id="XP_007513025.1">
    <property type="nucleotide sequence ID" value="XM_007512963.1"/>
</dbReference>
<dbReference type="OrthoDB" id="109543at2759"/>
<keyword evidence="3" id="KW-1185">Reference proteome</keyword>
<dbReference type="GeneID" id="19015631"/>
<dbReference type="EMBL" id="FO082274">
    <property type="protein sequence ID" value="CCO16583.1"/>
    <property type="molecule type" value="Genomic_DNA"/>
</dbReference>
<dbReference type="PROSITE" id="PS50127">
    <property type="entry name" value="UBC_2"/>
    <property type="match status" value="1"/>
</dbReference>
<evidence type="ECO:0000259" key="1">
    <source>
        <dbReference type="PROSITE" id="PS50127"/>
    </source>
</evidence>
<dbReference type="CDD" id="cd23802">
    <property type="entry name" value="UBCc_UBE2Q"/>
    <property type="match status" value="1"/>
</dbReference>
<dbReference type="InterPro" id="IPR016135">
    <property type="entry name" value="UBQ-conjugating_enzyme/RWD"/>
</dbReference>
<dbReference type="SUPFAM" id="SSF54495">
    <property type="entry name" value="UBC-like"/>
    <property type="match status" value="1"/>
</dbReference>
<dbReference type="Proteomes" id="UP000198341">
    <property type="component" value="Chromosome 5"/>
</dbReference>
<evidence type="ECO:0000313" key="3">
    <source>
        <dbReference type="Proteomes" id="UP000198341"/>
    </source>
</evidence>
<dbReference type="InterPro" id="IPR000608">
    <property type="entry name" value="UBC"/>
</dbReference>
<dbReference type="Gene3D" id="3.10.110.10">
    <property type="entry name" value="Ubiquitin Conjugating Enzyme"/>
    <property type="match status" value="1"/>
</dbReference>
<dbReference type="KEGG" id="bpg:Bathy05g01270"/>
<feature type="domain" description="UBC core" evidence="1">
    <location>
        <begin position="1"/>
        <end position="177"/>
    </location>
</feature>
<accession>K8F4X1</accession>
<dbReference type="eggNOG" id="KOG0897">
    <property type="taxonomic scope" value="Eukaryota"/>
</dbReference>
<evidence type="ECO:0000313" key="2">
    <source>
        <dbReference type="EMBL" id="CCO16583.1"/>
    </source>
</evidence>
<protein>
    <recommendedName>
        <fullName evidence="1">UBC core domain-containing protein</fullName>
    </recommendedName>
</protein>
<dbReference type="AlphaFoldDB" id="K8F4X1"/>
<name>K8F4X1_9CHLO</name>